<sequence>MIKRKAHFIGIGGIGTSALARYFLAQNWLVIGSDAAKSNEVLELRREGIRVKIGHEKSNIRPGLDLVVYSQAIPVDNPEFLEAKRLDLPLKSYPEALGELSRKYKTIAIAGSHGKSTTTALTALVFIEAGLDPTVVVGTKLKEFGGQACLPAGRNFRLGKSKYLIIEADEYKNSFFNYYPQGIIITNVDREHLDHYKNFRNVKNGFLKFMANLRPGGVLVLNKDDKPLASLVKKIKNKRVVWFSVKDVKQVKQLRKVLKIPGAHNISNALGVLKLAKSFGIKEKTVLKAIAKHKGVWRRMEYKGQFKIQNSKFKVKIFDDYAHHPTEIKATLKAFKEKFPKSFLICVFQPHQTHRLQILFKEFAGAFDKADTLVLLDIYKVTGRDSATRFMASKLSHNIGCCIVAKSLSEQLAKTILKRKTSPKNVTYLPHPKKLKTVLLETLKNYQHESAYNPHKSAASNKSAVIVMMGAGNIVNLTPSLLK</sequence>
<dbReference type="Pfam" id="PF01225">
    <property type="entry name" value="Mur_ligase"/>
    <property type="match status" value="1"/>
</dbReference>
<keyword evidence="11 14" id="KW-0131">Cell cycle</keyword>
<comment type="caution">
    <text evidence="18">The sequence shown here is derived from an EMBL/GenBank/DDBJ whole genome shotgun (WGS) entry which is preliminary data.</text>
</comment>
<keyword evidence="4 14" id="KW-0963">Cytoplasm</keyword>
<evidence type="ECO:0000256" key="6">
    <source>
        <dbReference type="ARBA" id="ARBA00022618"/>
    </source>
</evidence>
<evidence type="ECO:0000313" key="19">
    <source>
        <dbReference type="Proteomes" id="UP000230007"/>
    </source>
</evidence>
<dbReference type="EC" id="6.3.2.8" evidence="3 14"/>
<comment type="catalytic activity">
    <reaction evidence="13 14">
        <text>UDP-N-acetyl-alpha-D-muramate + L-alanine + ATP = UDP-N-acetyl-alpha-D-muramoyl-L-alanine + ADP + phosphate + H(+)</text>
        <dbReference type="Rhea" id="RHEA:23372"/>
        <dbReference type="ChEBI" id="CHEBI:15378"/>
        <dbReference type="ChEBI" id="CHEBI:30616"/>
        <dbReference type="ChEBI" id="CHEBI:43474"/>
        <dbReference type="ChEBI" id="CHEBI:57972"/>
        <dbReference type="ChEBI" id="CHEBI:70757"/>
        <dbReference type="ChEBI" id="CHEBI:83898"/>
        <dbReference type="ChEBI" id="CHEBI:456216"/>
        <dbReference type="EC" id="6.3.2.8"/>
    </reaction>
</comment>
<keyword evidence="5 14" id="KW-0436">Ligase</keyword>
<dbReference type="GO" id="GO:0005737">
    <property type="term" value="C:cytoplasm"/>
    <property type="evidence" value="ECO:0007669"/>
    <property type="project" value="UniProtKB-SubCell"/>
</dbReference>
<dbReference type="SUPFAM" id="SSF53623">
    <property type="entry name" value="MurD-like peptide ligases, catalytic domain"/>
    <property type="match status" value="1"/>
</dbReference>
<protein>
    <recommendedName>
        <fullName evidence="3 14">UDP-N-acetylmuramate--L-alanine ligase</fullName>
        <ecNumber evidence="3 14">6.3.2.8</ecNumber>
    </recommendedName>
    <alternativeName>
        <fullName evidence="14">UDP-N-acetylmuramoyl-L-alanine synthetase</fullName>
    </alternativeName>
</protein>
<accession>A0A2H0AL55</accession>
<dbReference type="PANTHER" id="PTHR43445:SF3">
    <property type="entry name" value="UDP-N-ACETYLMURAMATE--L-ALANINE LIGASE"/>
    <property type="match status" value="1"/>
</dbReference>
<dbReference type="PANTHER" id="PTHR43445">
    <property type="entry name" value="UDP-N-ACETYLMURAMATE--L-ALANINE LIGASE-RELATED"/>
    <property type="match status" value="1"/>
</dbReference>
<dbReference type="InterPro" id="IPR013221">
    <property type="entry name" value="Mur_ligase_cen"/>
</dbReference>
<evidence type="ECO:0000256" key="10">
    <source>
        <dbReference type="ARBA" id="ARBA00022984"/>
    </source>
</evidence>
<evidence type="ECO:0000259" key="17">
    <source>
        <dbReference type="Pfam" id="PF08245"/>
    </source>
</evidence>
<dbReference type="Gene3D" id="3.90.190.20">
    <property type="entry name" value="Mur ligase, C-terminal domain"/>
    <property type="match status" value="1"/>
</dbReference>
<evidence type="ECO:0000256" key="7">
    <source>
        <dbReference type="ARBA" id="ARBA00022741"/>
    </source>
</evidence>
<dbReference type="InterPro" id="IPR050061">
    <property type="entry name" value="MurCDEF_pg_biosynth"/>
</dbReference>
<proteinExistence type="inferred from homology"/>
<evidence type="ECO:0000256" key="5">
    <source>
        <dbReference type="ARBA" id="ARBA00022598"/>
    </source>
</evidence>
<evidence type="ECO:0000256" key="2">
    <source>
        <dbReference type="ARBA" id="ARBA00004752"/>
    </source>
</evidence>
<dbReference type="GO" id="GO:0008763">
    <property type="term" value="F:UDP-N-acetylmuramate-L-alanine ligase activity"/>
    <property type="evidence" value="ECO:0007669"/>
    <property type="project" value="UniProtKB-UniRule"/>
</dbReference>
<dbReference type="UniPathway" id="UPA00219"/>
<dbReference type="Proteomes" id="UP000230007">
    <property type="component" value="Unassembled WGS sequence"/>
</dbReference>
<feature type="domain" description="Mur ligase N-terminal catalytic" evidence="15">
    <location>
        <begin position="6"/>
        <end position="104"/>
    </location>
</feature>
<keyword evidence="7 14" id="KW-0547">Nucleotide-binding</keyword>
<evidence type="ECO:0000256" key="9">
    <source>
        <dbReference type="ARBA" id="ARBA00022960"/>
    </source>
</evidence>
<feature type="binding site" evidence="14">
    <location>
        <begin position="111"/>
        <end position="117"/>
    </location>
    <ligand>
        <name>ATP</name>
        <dbReference type="ChEBI" id="CHEBI:30616"/>
    </ligand>
</feature>
<evidence type="ECO:0000256" key="3">
    <source>
        <dbReference type="ARBA" id="ARBA00012211"/>
    </source>
</evidence>
<dbReference type="GO" id="GO:0009252">
    <property type="term" value="P:peptidoglycan biosynthetic process"/>
    <property type="evidence" value="ECO:0007669"/>
    <property type="project" value="UniProtKB-UniRule"/>
</dbReference>
<evidence type="ECO:0000256" key="4">
    <source>
        <dbReference type="ARBA" id="ARBA00022490"/>
    </source>
</evidence>
<dbReference type="InterPro" id="IPR005758">
    <property type="entry name" value="UDP-N-AcMur_Ala_ligase_MurC"/>
</dbReference>
<dbReference type="InterPro" id="IPR000713">
    <property type="entry name" value="Mur_ligase_N"/>
</dbReference>
<dbReference type="EMBL" id="PCSK01000028">
    <property type="protein sequence ID" value="PIP46145.1"/>
    <property type="molecule type" value="Genomic_DNA"/>
</dbReference>
<dbReference type="Gene3D" id="3.40.1190.10">
    <property type="entry name" value="Mur-like, catalytic domain"/>
    <property type="match status" value="1"/>
</dbReference>
<evidence type="ECO:0000256" key="1">
    <source>
        <dbReference type="ARBA" id="ARBA00004496"/>
    </source>
</evidence>
<evidence type="ECO:0000256" key="14">
    <source>
        <dbReference type="HAMAP-Rule" id="MF_00046"/>
    </source>
</evidence>
<dbReference type="SUPFAM" id="SSF51984">
    <property type="entry name" value="MurCD N-terminal domain"/>
    <property type="match status" value="1"/>
</dbReference>
<dbReference type="GO" id="GO:0005524">
    <property type="term" value="F:ATP binding"/>
    <property type="evidence" value="ECO:0007669"/>
    <property type="project" value="UniProtKB-UniRule"/>
</dbReference>
<dbReference type="GO" id="GO:0051301">
    <property type="term" value="P:cell division"/>
    <property type="evidence" value="ECO:0007669"/>
    <property type="project" value="UniProtKB-KW"/>
</dbReference>
<feature type="domain" description="Mur ligase central" evidence="17">
    <location>
        <begin position="109"/>
        <end position="272"/>
    </location>
</feature>
<dbReference type="InterPro" id="IPR036565">
    <property type="entry name" value="Mur-like_cat_sf"/>
</dbReference>
<comment type="function">
    <text evidence="14">Cell wall formation.</text>
</comment>
<dbReference type="Gene3D" id="3.40.50.720">
    <property type="entry name" value="NAD(P)-binding Rossmann-like Domain"/>
    <property type="match status" value="1"/>
</dbReference>
<keyword evidence="8 14" id="KW-0067">ATP-binding</keyword>
<organism evidence="18 19">
    <name type="scientific">Candidatus Colwellbacteria bacterium CG23_combo_of_CG06-09_8_20_14_all_42_19</name>
    <dbReference type="NCBI Taxonomy" id="1974541"/>
    <lineage>
        <taxon>Bacteria</taxon>
        <taxon>Candidatus Colwelliibacteriota</taxon>
    </lineage>
</organism>
<evidence type="ECO:0000259" key="15">
    <source>
        <dbReference type="Pfam" id="PF01225"/>
    </source>
</evidence>
<keyword evidence="10 14" id="KW-0573">Peptidoglycan synthesis</keyword>
<dbReference type="SUPFAM" id="SSF53244">
    <property type="entry name" value="MurD-like peptide ligases, peptide-binding domain"/>
    <property type="match status" value="1"/>
</dbReference>
<dbReference type="AlphaFoldDB" id="A0A2H0AL55"/>
<comment type="similarity">
    <text evidence="14">Belongs to the MurCDEF family.</text>
</comment>
<comment type="subcellular location">
    <subcellularLocation>
        <location evidence="1 14">Cytoplasm</location>
    </subcellularLocation>
</comment>
<gene>
    <name evidence="14" type="primary">murC</name>
    <name evidence="18" type="ORF">COX15_01390</name>
</gene>
<evidence type="ECO:0000256" key="13">
    <source>
        <dbReference type="ARBA" id="ARBA00047833"/>
    </source>
</evidence>
<evidence type="ECO:0000313" key="18">
    <source>
        <dbReference type="EMBL" id="PIP46145.1"/>
    </source>
</evidence>
<dbReference type="Pfam" id="PF02875">
    <property type="entry name" value="Mur_ligase_C"/>
    <property type="match status" value="1"/>
</dbReference>
<dbReference type="GO" id="GO:0071555">
    <property type="term" value="P:cell wall organization"/>
    <property type="evidence" value="ECO:0007669"/>
    <property type="project" value="UniProtKB-KW"/>
</dbReference>
<evidence type="ECO:0000259" key="16">
    <source>
        <dbReference type="Pfam" id="PF02875"/>
    </source>
</evidence>
<name>A0A2H0AL55_9BACT</name>
<evidence type="ECO:0000256" key="11">
    <source>
        <dbReference type="ARBA" id="ARBA00023306"/>
    </source>
</evidence>
<keyword evidence="6 14" id="KW-0132">Cell division</keyword>
<dbReference type="InterPro" id="IPR004101">
    <property type="entry name" value="Mur_ligase_C"/>
</dbReference>
<reference evidence="18 19" key="1">
    <citation type="submission" date="2017-09" db="EMBL/GenBank/DDBJ databases">
        <title>Depth-based differentiation of microbial function through sediment-hosted aquifers and enrichment of novel symbionts in the deep terrestrial subsurface.</title>
        <authorList>
            <person name="Probst A.J."/>
            <person name="Ladd B."/>
            <person name="Jarett J.K."/>
            <person name="Geller-Mcgrath D.E."/>
            <person name="Sieber C.M."/>
            <person name="Emerson J.B."/>
            <person name="Anantharaman K."/>
            <person name="Thomas B.C."/>
            <person name="Malmstrom R."/>
            <person name="Stieglmeier M."/>
            <person name="Klingl A."/>
            <person name="Woyke T."/>
            <person name="Ryan C.M."/>
            <person name="Banfield J.F."/>
        </authorList>
    </citation>
    <scope>NUCLEOTIDE SEQUENCE [LARGE SCALE GENOMIC DNA]</scope>
    <source>
        <strain evidence="18">CG23_combo_of_CG06-09_8_20_14_all_42_19</strain>
    </source>
</reference>
<dbReference type="HAMAP" id="MF_00046">
    <property type="entry name" value="MurC"/>
    <property type="match status" value="1"/>
</dbReference>
<dbReference type="InterPro" id="IPR036615">
    <property type="entry name" value="Mur_ligase_C_dom_sf"/>
</dbReference>
<comment type="pathway">
    <text evidence="2 14">Cell wall biogenesis; peptidoglycan biosynthesis.</text>
</comment>
<keyword evidence="9 14" id="KW-0133">Cell shape</keyword>
<evidence type="ECO:0000256" key="12">
    <source>
        <dbReference type="ARBA" id="ARBA00023316"/>
    </source>
</evidence>
<keyword evidence="12 14" id="KW-0961">Cell wall biogenesis/degradation</keyword>
<dbReference type="Pfam" id="PF08245">
    <property type="entry name" value="Mur_ligase_M"/>
    <property type="match status" value="1"/>
</dbReference>
<dbReference type="GO" id="GO:0008360">
    <property type="term" value="P:regulation of cell shape"/>
    <property type="evidence" value="ECO:0007669"/>
    <property type="project" value="UniProtKB-KW"/>
</dbReference>
<evidence type="ECO:0000256" key="8">
    <source>
        <dbReference type="ARBA" id="ARBA00022840"/>
    </source>
</evidence>
<feature type="domain" description="Mur ligase C-terminal" evidence="16">
    <location>
        <begin position="299"/>
        <end position="395"/>
    </location>
</feature>